<keyword evidence="1" id="KW-0472">Membrane</keyword>
<feature type="transmembrane region" description="Helical" evidence="1">
    <location>
        <begin position="188"/>
        <end position="211"/>
    </location>
</feature>
<dbReference type="AlphaFoldDB" id="A0A1G2QX10"/>
<reference evidence="2 3" key="1">
    <citation type="journal article" date="2016" name="Nat. Commun.">
        <title>Thousands of microbial genomes shed light on interconnected biogeochemical processes in an aquifer system.</title>
        <authorList>
            <person name="Anantharaman K."/>
            <person name="Brown C.T."/>
            <person name="Hug L.A."/>
            <person name="Sharon I."/>
            <person name="Castelle C.J."/>
            <person name="Probst A.J."/>
            <person name="Thomas B.C."/>
            <person name="Singh A."/>
            <person name="Wilkins M.J."/>
            <person name="Karaoz U."/>
            <person name="Brodie E.L."/>
            <person name="Williams K.H."/>
            <person name="Hubbard S.S."/>
            <person name="Banfield J.F."/>
        </authorList>
    </citation>
    <scope>NUCLEOTIDE SEQUENCE [LARGE SCALE GENOMIC DNA]</scope>
</reference>
<keyword evidence="1" id="KW-0812">Transmembrane</keyword>
<feature type="transmembrane region" description="Helical" evidence="1">
    <location>
        <begin position="5"/>
        <end position="24"/>
    </location>
</feature>
<sequence length="213" mass="22508">MLAPFLLIILGILAVPALLFFGFWKVLRTGFENLGFAPETVVIVLVLMVLGSFVSIPLSKRKLVEVTESHFFGLFSRKRLTVQGLSLNVGGGAIPLAIAGFLLFRVPLQETLIAILLMTLIVWKLSRIIPNRGVAVPVFLPPLFAVLFAVVLAPQEPALVAFVAGTLGVLIGADLLRLPQVMKGGVGMLSIGGAGVFDGIFLVGIVAALLAGL</sequence>
<feature type="transmembrane region" description="Helical" evidence="1">
    <location>
        <begin position="133"/>
        <end position="152"/>
    </location>
</feature>
<evidence type="ECO:0000313" key="2">
    <source>
        <dbReference type="EMBL" id="OHA65155.1"/>
    </source>
</evidence>
<feature type="transmembrane region" description="Helical" evidence="1">
    <location>
        <begin position="108"/>
        <end position="126"/>
    </location>
</feature>
<evidence type="ECO:0000256" key="1">
    <source>
        <dbReference type="SAM" id="Phobius"/>
    </source>
</evidence>
<feature type="transmembrane region" description="Helical" evidence="1">
    <location>
        <begin position="158"/>
        <end position="176"/>
    </location>
</feature>
<organism evidence="2 3">
    <name type="scientific">Candidatus Wildermuthbacteria bacterium RIFCSPHIGHO2_01_FULL_49_22b</name>
    <dbReference type="NCBI Taxonomy" id="1802448"/>
    <lineage>
        <taxon>Bacteria</taxon>
        <taxon>Candidatus Wildermuthiibacteriota</taxon>
    </lineage>
</organism>
<dbReference type="Pfam" id="PF07758">
    <property type="entry name" value="DUF1614"/>
    <property type="match status" value="1"/>
</dbReference>
<name>A0A1G2QX10_9BACT</name>
<feature type="transmembrane region" description="Helical" evidence="1">
    <location>
        <begin position="36"/>
        <end position="59"/>
    </location>
</feature>
<keyword evidence="1" id="KW-1133">Transmembrane helix</keyword>
<dbReference type="EMBL" id="MHTT01000017">
    <property type="protein sequence ID" value="OHA65155.1"/>
    <property type="molecule type" value="Genomic_DNA"/>
</dbReference>
<evidence type="ECO:0008006" key="4">
    <source>
        <dbReference type="Google" id="ProtNLM"/>
    </source>
</evidence>
<comment type="caution">
    <text evidence="2">The sequence shown here is derived from an EMBL/GenBank/DDBJ whole genome shotgun (WGS) entry which is preliminary data.</text>
</comment>
<accession>A0A1G2QX10</accession>
<dbReference type="STRING" id="1802448.A2672_03130"/>
<proteinExistence type="predicted"/>
<dbReference type="Proteomes" id="UP000178065">
    <property type="component" value="Unassembled WGS sequence"/>
</dbReference>
<gene>
    <name evidence="2" type="ORF">A2672_03130</name>
</gene>
<evidence type="ECO:0000313" key="3">
    <source>
        <dbReference type="Proteomes" id="UP000178065"/>
    </source>
</evidence>
<protein>
    <recommendedName>
        <fullName evidence="4">DUF1614 domain-containing protein</fullName>
    </recommendedName>
</protein>
<dbReference type="InterPro" id="IPR011672">
    <property type="entry name" value="DUF1614"/>
</dbReference>
<feature type="transmembrane region" description="Helical" evidence="1">
    <location>
        <begin position="80"/>
        <end position="102"/>
    </location>
</feature>